<dbReference type="GO" id="GO:0070390">
    <property type="term" value="C:transcription export complex 2"/>
    <property type="evidence" value="ECO:0007669"/>
    <property type="project" value="TreeGrafter"/>
</dbReference>
<feature type="region of interest" description="Disordered" evidence="1">
    <location>
        <begin position="92"/>
        <end position="195"/>
    </location>
</feature>
<gene>
    <name evidence="3" type="ORF">TIFTF001_015722</name>
</gene>
<proteinExistence type="predicted"/>
<evidence type="ECO:0000259" key="2">
    <source>
        <dbReference type="PROSITE" id="PS50250"/>
    </source>
</evidence>
<feature type="compositionally biased region" description="Polar residues" evidence="1">
    <location>
        <begin position="57"/>
        <end position="69"/>
    </location>
</feature>
<dbReference type="GO" id="GO:0006406">
    <property type="term" value="P:mRNA export from nucleus"/>
    <property type="evidence" value="ECO:0007669"/>
    <property type="project" value="TreeGrafter"/>
</dbReference>
<dbReference type="InterPro" id="IPR000717">
    <property type="entry name" value="PCI_dom"/>
</dbReference>
<name>A0AA88D6T5_FICCA</name>
<feature type="domain" description="PCI" evidence="2">
    <location>
        <begin position="585"/>
        <end position="795"/>
    </location>
</feature>
<dbReference type="Gene3D" id="1.25.40.990">
    <property type="match status" value="1"/>
</dbReference>
<dbReference type="PROSITE" id="PS50250">
    <property type="entry name" value="PCI"/>
    <property type="match status" value="1"/>
</dbReference>
<dbReference type="PANTHER" id="PTHR12436">
    <property type="entry name" value="80 KDA MCM3-ASSOCIATED PROTEIN"/>
    <property type="match status" value="1"/>
</dbReference>
<reference evidence="3" key="1">
    <citation type="submission" date="2023-07" db="EMBL/GenBank/DDBJ databases">
        <title>draft genome sequence of fig (Ficus carica).</title>
        <authorList>
            <person name="Takahashi T."/>
            <person name="Nishimura K."/>
        </authorList>
    </citation>
    <scope>NUCLEOTIDE SEQUENCE</scope>
</reference>
<feature type="compositionally biased region" description="Polar residues" evidence="1">
    <location>
        <begin position="281"/>
        <end position="307"/>
    </location>
</feature>
<dbReference type="Proteomes" id="UP001187192">
    <property type="component" value="Unassembled WGS sequence"/>
</dbReference>
<organism evidence="3 4">
    <name type="scientific">Ficus carica</name>
    <name type="common">Common fig</name>
    <dbReference type="NCBI Taxonomy" id="3494"/>
    <lineage>
        <taxon>Eukaryota</taxon>
        <taxon>Viridiplantae</taxon>
        <taxon>Streptophyta</taxon>
        <taxon>Embryophyta</taxon>
        <taxon>Tracheophyta</taxon>
        <taxon>Spermatophyta</taxon>
        <taxon>Magnoliopsida</taxon>
        <taxon>eudicotyledons</taxon>
        <taxon>Gunneridae</taxon>
        <taxon>Pentapetalae</taxon>
        <taxon>rosids</taxon>
        <taxon>fabids</taxon>
        <taxon>Rosales</taxon>
        <taxon>Moraceae</taxon>
        <taxon>Ficeae</taxon>
        <taxon>Ficus</taxon>
    </lineage>
</organism>
<evidence type="ECO:0000313" key="4">
    <source>
        <dbReference type="Proteomes" id="UP001187192"/>
    </source>
</evidence>
<protein>
    <recommendedName>
        <fullName evidence="2">PCI domain-containing protein</fullName>
    </recommendedName>
</protein>
<feature type="compositionally biased region" description="Pro residues" evidence="1">
    <location>
        <begin position="29"/>
        <end position="43"/>
    </location>
</feature>
<feature type="compositionally biased region" description="Polar residues" evidence="1">
    <location>
        <begin position="92"/>
        <end position="108"/>
    </location>
</feature>
<feature type="compositionally biased region" description="Polar residues" evidence="1">
    <location>
        <begin position="322"/>
        <end position="336"/>
    </location>
</feature>
<feature type="region of interest" description="Disordered" evidence="1">
    <location>
        <begin position="1"/>
        <end position="76"/>
    </location>
</feature>
<evidence type="ECO:0000313" key="3">
    <source>
        <dbReference type="EMBL" id="GMN46540.1"/>
    </source>
</evidence>
<comment type="caution">
    <text evidence="3">The sequence shown here is derived from an EMBL/GenBank/DDBJ whole genome shotgun (WGS) entry which is preliminary data.</text>
</comment>
<accession>A0AA88D6T5</accession>
<dbReference type="InterPro" id="IPR045107">
    <property type="entry name" value="SAC3/GANP/THP3"/>
</dbReference>
<dbReference type="InterPro" id="IPR005062">
    <property type="entry name" value="SAC3/GANP/THP3_conserved"/>
</dbReference>
<feature type="compositionally biased region" description="Polar residues" evidence="1">
    <location>
        <begin position="229"/>
        <end position="239"/>
    </location>
</feature>
<feature type="region of interest" description="Disordered" evidence="1">
    <location>
        <begin position="780"/>
        <end position="802"/>
    </location>
</feature>
<keyword evidence="4" id="KW-1185">Reference proteome</keyword>
<evidence type="ECO:0000256" key="1">
    <source>
        <dbReference type="SAM" id="MobiDB-lite"/>
    </source>
</evidence>
<feature type="compositionally biased region" description="Polar residues" evidence="1">
    <location>
        <begin position="183"/>
        <end position="194"/>
    </location>
</feature>
<dbReference type="PANTHER" id="PTHR12436:SF17">
    <property type="entry name" value="SAC3 FAMILY PROTEIN B"/>
    <property type="match status" value="1"/>
</dbReference>
<dbReference type="Pfam" id="PF03399">
    <property type="entry name" value="SAC3_GANP"/>
    <property type="match status" value="1"/>
</dbReference>
<dbReference type="FunFam" id="1.25.40.990:FF:000004">
    <property type="entry name" value="Putative peptidase C48 domain family protein"/>
    <property type="match status" value="1"/>
</dbReference>
<feature type="compositionally biased region" description="Polar residues" evidence="1">
    <location>
        <begin position="346"/>
        <end position="360"/>
    </location>
</feature>
<dbReference type="GO" id="GO:0005737">
    <property type="term" value="C:cytoplasm"/>
    <property type="evidence" value="ECO:0007669"/>
    <property type="project" value="TreeGrafter"/>
</dbReference>
<feature type="region of interest" description="Disordered" evidence="1">
    <location>
        <begin position="214"/>
        <end position="367"/>
    </location>
</feature>
<dbReference type="EMBL" id="BTGU01000023">
    <property type="protein sequence ID" value="GMN46540.1"/>
    <property type="molecule type" value="Genomic_DNA"/>
</dbReference>
<sequence>MAGFGKEYGPSSAIGGLVSQRDFGNGPRPLIPSPPPQTPPFPGASPLRSPRPVFQSPPGQGSLFKNNAGQRPPPFMVTSAVASRNSDFGVTLKVSRSQDGSRTNSPSFPSRGVDFSRNSGQDFPRRNNLPAENFRPVGAGPVRSFVPPRTRSPELGSRNNLSVEGFRPASIGAGPVRHLAPPRTQSPELASKSNPLIDGYRPSFVGAASVRPALSSHSLDGRPKPPGNYGNSPATQDRPSVSPYRGSYDSESGPFENVQVTNRIRSPTPPAANEVLHESSHFPQNNVRRPSLSPSALGTDSNVNFSTHDSRAPRRSLPHANRTPSEAAATNPTSFQVMKRSRSPPLHSSNQVTEGSSYDNQEAERDMQAKAKRLARFKVELGEKAQSSVDAAEIKISTIRHEPPIIGRNKLIPERSTDLAEDLATGSAISEHEGSRSSSVIIGLCTDMCPESERAERERKGDLDQFERLDGDRNQTSKYLAVKKYNRTAEREANLIRPMPVLQNTIDYLLNLLDQPYNDRFLGTYNFLWDRMRAIRMDLRMQHIFNQHAITMLEQMIRLHIIAMHELCEYSKGEGFSEGFDAHLNIEQMNKTSVELFQLYDDHRKKGIAIPTEREFRGYYALLKLDKHPGYIVEPAELSLDLAKMTPEIRQTKEVLFARDVARACRTGNFIAFFRLARKASYLQACLMHAHFAKLRTQALASLHTGLQNNQGLPVSHAARWIAMEEEDMESLLEYHGFLIKVFEEPYMVKEGPFLNSDKDYPTKCSKLVDLKKSGLISEDVSPPTQVISPTKAPKETQMTKTTDKELKSFPSVQNQRSLHNTPSVEVFSPVHALDEEMEEFEVVPSPKEPQKMQPIAEIPIFHQQRKDENQLPGLNPLSWEFSLPKPLPSIVSNEEKPNFDVSFSIPPQRSMHSDRKEMPLQLVSKTTLQDRLPDVPYECTVENPVPHDTVNALEDEETLDVLLENENEDVMVNYEDEEIAEAKLKLILRSWKRRASRNRELREERQLAANAALDSLPLGPLFQPKENPPSISGEFDIDHILRERYTNYEQSWSRLNVSEETASILSRRNPDAKCLCWKVIVCPPDPQEVDKCDHVAHYPMGPWLLSKLIPCSKADKDLVISYPGLSIWKKWIPGQSGADPTCCLSVVKDADFSNLMETVSGANAVLFLVTESIPWNLQKDRLHKLLMSIPSGSCLPLLILSRDEASDSPSIVVNKLGLLDIDRSCISSFRVVFLVENQLAECLDGFFSDSRLREGLQWLASESPPQLVLRCVKTRELVLTRLNPFLEALDKLRDNEVDPNDCVRAFNEALNRSLVDVDTATKVNCISWPCPEIALLMEFTNELRFVEGCIPENGWSSVEKIEPLMSTLQDCKLPPFHDDLSYLAKGADSGGEIEIQRLELGKSLIRYLTESSILMGHALAIKEAHIMLQSSRLELHGSCFHIVPNWVMIFKRIFNWRLMSVASGALSSAYVLECPDVTPAFVDQDVSALEGSGLSPYPLNRLSLDEMIEVSFDLPFIKYQPLTEANEVVPQLAHNGDAQEAVTGSDFMEDDPEVVRDRRTVIADNGVGEVVVARKVNEEADKLSKLLEKCNILQNMIDAKLSVYF</sequence>